<feature type="domain" description="Polysaccharide biosynthesis" evidence="1">
    <location>
        <begin position="15"/>
        <end position="139"/>
    </location>
</feature>
<evidence type="ECO:0000313" key="3">
    <source>
        <dbReference type="Proteomes" id="UP000242474"/>
    </source>
</evidence>
<reference evidence="2 3" key="1">
    <citation type="journal article" date="2015" name="Genome Biol. Evol.">
        <title>Phylogenomic analyses indicate that early fungi evolved digesting cell walls of algal ancestors of land plants.</title>
        <authorList>
            <person name="Chang Y."/>
            <person name="Wang S."/>
            <person name="Sekimoto S."/>
            <person name="Aerts A.L."/>
            <person name="Choi C."/>
            <person name="Clum A."/>
            <person name="LaButti K.M."/>
            <person name="Lindquist E.A."/>
            <person name="Yee Ngan C."/>
            <person name="Ohm R.A."/>
            <person name="Salamov A.A."/>
            <person name="Grigoriev I.V."/>
            <person name="Spatafora J.W."/>
            <person name="Berbee M.L."/>
        </authorList>
    </citation>
    <scope>NUCLEOTIDE SEQUENCE [LARGE SCALE GENOMIC DNA]</scope>
    <source>
        <strain evidence="2 3">NRRL 1564</strain>
    </source>
</reference>
<evidence type="ECO:0000313" key="2">
    <source>
        <dbReference type="EMBL" id="PIA18405.1"/>
    </source>
</evidence>
<dbReference type="InterPro" id="IPR023139">
    <property type="entry name" value="PBDC1-like_dom_sf"/>
</dbReference>
<organism evidence="2 3">
    <name type="scientific">Coemansia reversa (strain ATCC 12441 / NRRL 1564)</name>
    <dbReference type="NCBI Taxonomy" id="763665"/>
    <lineage>
        <taxon>Eukaryota</taxon>
        <taxon>Fungi</taxon>
        <taxon>Fungi incertae sedis</taxon>
        <taxon>Zoopagomycota</taxon>
        <taxon>Kickxellomycotina</taxon>
        <taxon>Kickxellomycetes</taxon>
        <taxon>Kickxellales</taxon>
        <taxon>Kickxellaceae</taxon>
        <taxon>Coemansia</taxon>
    </lineage>
</organism>
<evidence type="ECO:0000259" key="1">
    <source>
        <dbReference type="Pfam" id="PF04669"/>
    </source>
</evidence>
<dbReference type="STRING" id="763665.A0A2G5BHD5"/>
<accession>A0A2G5BHD5</accession>
<protein>
    <submittedName>
        <fullName evidence="2">DUF757-domain-containing protein</fullName>
    </submittedName>
</protein>
<dbReference type="AlphaFoldDB" id="A0A2G5BHD5"/>
<dbReference type="Pfam" id="PF04669">
    <property type="entry name" value="PBDC1"/>
    <property type="match status" value="1"/>
</dbReference>
<dbReference type="Proteomes" id="UP000242474">
    <property type="component" value="Unassembled WGS sequence"/>
</dbReference>
<dbReference type="Gene3D" id="1.10.3560.10">
    <property type="entry name" value="yst0336 like domain"/>
    <property type="match status" value="1"/>
</dbReference>
<dbReference type="InterPro" id="IPR021148">
    <property type="entry name" value="Polysacc_synth_dom"/>
</dbReference>
<dbReference type="InterPro" id="IPR008476">
    <property type="entry name" value="PBDC1_metazoa/fungi"/>
</dbReference>
<sequence>MSLPAAEETGNMVEMEMQWAVKAMHHAETYMKLLRSVGPGKFRLCPIEDELYKDFRKNFPTLKIAHLNVDDFKTEASKAKWREFINKYENRVTDFNFGSLVRIDCKGDYTEENTMFVMRTQFLCVEIARNKEGLNKQITQHGTAVAANTADGQKAVESGK</sequence>
<dbReference type="PANTHER" id="PTHR13410">
    <property type="entry name" value="PROTEIN PBDC1"/>
    <property type="match status" value="1"/>
</dbReference>
<dbReference type="PANTHER" id="PTHR13410:SF9">
    <property type="entry name" value="PROTEIN PBDC1"/>
    <property type="match status" value="1"/>
</dbReference>
<keyword evidence="3" id="KW-1185">Reference proteome</keyword>
<dbReference type="OrthoDB" id="10248897at2759"/>
<dbReference type="EMBL" id="KZ303490">
    <property type="protein sequence ID" value="PIA18405.1"/>
    <property type="molecule type" value="Genomic_DNA"/>
</dbReference>
<proteinExistence type="predicted"/>
<name>A0A2G5BHD5_COERN</name>
<gene>
    <name evidence="2" type="ORF">COEREDRAFT_79880</name>
</gene>
<dbReference type="GO" id="GO:0005737">
    <property type="term" value="C:cytoplasm"/>
    <property type="evidence" value="ECO:0007669"/>
    <property type="project" value="TreeGrafter"/>
</dbReference>